<dbReference type="WBParaSite" id="ES5_v2.g11623.t1">
    <property type="protein sequence ID" value="ES5_v2.g11623.t1"/>
    <property type="gene ID" value="ES5_v2.g11623"/>
</dbReference>
<reference evidence="2" key="1">
    <citation type="submission" date="2022-11" db="UniProtKB">
        <authorList>
            <consortium name="WormBaseParasite"/>
        </authorList>
    </citation>
    <scope>IDENTIFICATION</scope>
</reference>
<evidence type="ECO:0000313" key="1">
    <source>
        <dbReference type="Proteomes" id="UP000887579"/>
    </source>
</evidence>
<protein>
    <submittedName>
        <fullName evidence="2">BTB domain-containing protein</fullName>
    </submittedName>
</protein>
<name>A0AC34F3M7_9BILA</name>
<proteinExistence type="predicted"/>
<evidence type="ECO:0000313" key="2">
    <source>
        <dbReference type="WBParaSite" id="ES5_v2.g11623.t1"/>
    </source>
</evidence>
<accession>A0AC34F3M7</accession>
<sequence>MSHISISQTTFREFCATHTWRIENLSLSDQSNGYYLQGTKFDNGLNDGVKWSIKLFPNGFAPTDSGFMTLQLFYHSSLKVDARIFIQIHRIENQKIKVEIGPYRFNKEVKVLEISRFLSHDALYNKRYGLLSNGIFNITIKAFYIFKKEPLKFNNGNVWKYCNGTFPATNLYLLKSGDFSDVSILVHGETLKAHKFILMSKSPVFEAMFNKIEEKQILFTIDDDDFDAYTVKSMLEFIYTDNITDNEVNPLLLLDLAKKYQIKDMIDFASNIINA</sequence>
<dbReference type="Proteomes" id="UP000887579">
    <property type="component" value="Unplaced"/>
</dbReference>
<organism evidence="1 2">
    <name type="scientific">Panagrolaimus sp. ES5</name>
    <dbReference type="NCBI Taxonomy" id="591445"/>
    <lineage>
        <taxon>Eukaryota</taxon>
        <taxon>Metazoa</taxon>
        <taxon>Ecdysozoa</taxon>
        <taxon>Nematoda</taxon>
        <taxon>Chromadorea</taxon>
        <taxon>Rhabditida</taxon>
        <taxon>Tylenchina</taxon>
        <taxon>Panagrolaimomorpha</taxon>
        <taxon>Panagrolaimoidea</taxon>
        <taxon>Panagrolaimidae</taxon>
        <taxon>Panagrolaimus</taxon>
    </lineage>
</organism>